<dbReference type="InterPro" id="IPR049331">
    <property type="entry name" value="Top1B_N_bact"/>
</dbReference>
<protein>
    <recommendedName>
        <fullName evidence="3">DNA topoisomerase</fullName>
        <ecNumber evidence="3">5.6.2.1</ecNumber>
    </recommendedName>
</protein>
<dbReference type="Gene3D" id="1.10.132.120">
    <property type="match status" value="1"/>
</dbReference>
<evidence type="ECO:0000256" key="1">
    <source>
        <dbReference type="ARBA" id="ARBA00000213"/>
    </source>
</evidence>
<evidence type="ECO:0000256" key="3">
    <source>
        <dbReference type="ARBA" id="ARBA00012891"/>
    </source>
</evidence>
<dbReference type="InterPro" id="IPR001631">
    <property type="entry name" value="TopoI"/>
</dbReference>
<evidence type="ECO:0000256" key="4">
    <source>
        <dbReference type="ARBA" id="ARBA00023029"/>
    </source>
</evidence>
<dbReference type="GO" id="GO:0003917">
    <property type="term" value="F:DNA topoisomerase type I (single strand cut, ATP-independent) activity"/>
    <property type="evidence" value="ECO:0007669"/>
    <property type="project" value="UniProtKB-EC"/>
</dbReference>
<evidence type="ECO:0000256" key="5">
    <source>
        <dbReference type="ARBA" id="ARBA00023125"/>
    </source>
</evidence>
<dbReference type="GO" id="GO:0003677">
    <property type="term" value="F:DNA binding"/>
    <property type="evidence" value="ECO:0007669"/>
    <property type="project" value="UniProtKB-KW"/>
</dbReference>
<reference evidence="9 10" key="1">
    <citation type="submission" date="2020-08" db="EMBL/GenBank/DDBJ databases">
        <title>Genomic Encyclopedia of Type Strains, Phase IV (KMG-IV): sequencing the most valuable type-strain genomes for metagenomic binning, comparative biology and taxonomic classification.</title>
        <authorList>
            <person name="Goeker M."/>
        </authorList>
    </citation>
    <scope>NUCLEOTIDE SEQUENCE [LARGE SCALE GENOMIC DNA]</scope>
    <source>
        <strain evidence="9 10">DSM 103737</strain>
    </source>
</reference>
<keyword evidence="5" id="KW-0238">DNA-binding</keyword>
<dbReference type="PRINTS" id="PR00416">
    <property type="entry name" value="EUTPISMRASEI"/>
</dbReference>
<keyword evidence="10" id="KW-1185">Reference proteome</keyword>
<evidence type="ECO:0000313" key="9">
    <source>
        <dbReference type="EMBL" id="MBB4016475.1"/>
    </source>
</evidence>
<dbReference type="GO" id="GO:0006265">
    <property type="term" value="P:DNA topological change"/>
    <property type="evidence" value="ECO:0007669"/>
    <property type="project" value="InterPro"/>
</dbReference>
<dbReference type="Proteomes" id="UP000577362">
    <property type="component" value="Unassembled WGS sequence"/>
</dbReference>
<dbReference type="RefSeq" id="WP_183316137.1">
    <property type="nucleotide sequence ID" value="NZ_JACIEN010000001.1"/>
</dbReference>
<accession>A0A840BSV5</accession>
<evidence type="ECO:0000256" key="2">
    <source>
        <dbReference type="ARBA" id="ARBA00006645"/>
    </source>
</evidence>
<gene>
    <name evidence="9" type="ORF">GGR16_001481</name>
</gene>
<evidence type="ECO:0000256" key="6">
    <source>
        <dbReference type="ARBA" id="ARBA00023235"/>
    </source>
</evidence>
<dbReference type="InterPro" id="IPR013500">
    <property type="entry name" value="TopoI_cat_euk"/>
</dbReference>
<dbReference type="InterPro" id="IPR011010">
    <property type="entry name" value="DNA_brk_join_enz"/>
</dbReference>
<evidence type="ECO:0000259" key="7">
    <source>
        <dbReference type="Pfam" id="PF01028"/>
    </source>
</evidence>
<dbReference type="Pfam" id="PF21338">
    <property type="entry name" value="Top1B_N_bact"/>
    <property type="match status" value="1"/>
</dbReference>
<comment type="catalytic activity">
    <reaction evidence="1">
        <text>ATP-independent breakage of single-stranded DNA, followed by passage and rejoining.</text>
        <dbReference type="EC" id="5.6.2.1"/>
    </reaction>
</comment>
<feature type="domain" description="DNA topoisomerase I catalytic core eukaryotic-type" evidence="7">
    <location>
        <begin position="107"/>
        <end position="305"/>
    </location>
</feature>
<dbReference type="SUPFAM" id="SSF55869">
    <property type="entry name" value="DNA topoisomerase I domain"/>
    <property type="match status" value="1"/>
</dbReference>
<keyword evidence="6 9" id="KW-0413">Isomerase</keyword>
<dbReference type="InterPro" id="IPR014711">
    <property type="entry name" value="TopoI_cat_a-hlx-sub_euk"/>
</dbReference>
<dbReference type="Gene3D" id="3.30.66.10">
    <property type="entry name" value="DNA topoisomerase I domain"/>
    <property type="match status" value="1"/>
</dbReference>
<dbReference type="EC" id="5.6.2.1" evidence="3"/>
<feature type="domain" description="DNA topoisomerase IB N-terminal" evidence="8">
    <location>
        <begin position="42"/>
        <end position="90"/>
    </location>
</feature>
<organism evidence="9 10">
    <name type="scientific">Chelatococcus caeni</name>
    <dbReference type="NCBI Taxonomy" id="1348468"/>
    <lineage>
        <taxon>Bacteria</taxon>
        <taxon>Pseudomonadati</taxon>
        <taxon>Pseudomonadota</taxon>
        <taxon>Alphaproteobacteria</taxon>
        <taxon>Hyphomicrobiales</taxon>
        <taxon>Chelatococcaceae</taxon>
        <taxon>Chelatococcus</taxon>
    </lineage>
</organism>
<dbReference type="Gene3D" id="3.90.15.10">
    <property type="entry name" value="Topoisomerase I, Chain A, domain 3"/>
    <property type="match status" value="1"/>
</dbReference>
<evidence type="ECO:0000313" key="10">
    <source>
        <dbReference type="Proteomes" id="UP000577362"/>
    </source>
</evidence>
<dbReference type="Pfam" id="PF01028">
    <property type="entry name" value="Topoisom_I"/>
    <property type="match status" value="1"/>
</dbReference>
<dbReference type="InterPro" id="IPR035447">
    <property type="entry name" value="DNA_topo_I_N_sf"/>
</dbReference>
<sequence length="358" mass="40057">MLAHAQTASVLPPDPPASAEAADLLYINDGEPGIRRRRAGRGFFYVDAAGRRVEDEATMARIRSLAIPPAWTDVWIAPTGRGHIQATGRDQRGRKQYRYHPLWTACRDEVKYATLAAFARALPRMRRRVRRDLALKGVPRERVLAAVVWLLDRAMIRIGNETYRRQNKSFGLTTLRARHVAVRGASLRFAFRGKSGKEWNLRIEDRRIAKVIRSVQDLPGQHLFQYRDEDGSRRPVASQDVNDYIRAASGGEPFSSKQFRTWGGTVLAARLLSGTPLPETKRERARSLNEVIDAVAAQLGNTRAICRRCYIHPGLISAWEEGRLAEELADVRAGLGRPPAGLASNEAVVLAWLEREGG</sequence>
<proteinExistence type="inferred from homology"/>
<dbReference type="SUPFAM" id="SSF56349">
    <property type="entry name" value="DNA breaking-rejoining enzymes"/>
    <property type="match status" value="1"/>
</dbReference>
<evidence type="ECO:0000259" key="8">
    <source>
        <dbReference type="Pfam" id="PF21338"/>
    </source>
</evidence>
<dbReference type="AlphaFoldDB" id="A0A840BSV5"/>
<keyword evidence="4" id="KW-0799">Topoisomerase</keyword>
<dbReference type="EMBL" id="JACIEN010000001">
    <property type="protein sequence ID" value="MBB4016475.1"/>
    <property type="molecule type" value="Genomic_DNA"/>
</dbReference>
<comment type="caution">
    <text evidence="9">The sequence shown here is derived from an EMBL/GenBank/DDBJ whole genome shotgun (WGS) entry which is preliminary data.</text>
</comment>
<comment type="similarity">
    <text evidence="2">Belongs to the type IB topoisomerase family.</text>
</comment>
<dbReference type="PROSITE" id="PS52038">
    <property type="entry name" value="TOPO_IB_2"/>
    <property type="match status" value="1"/>
</dbReference>
<name>A0A840BSV5_9HYPH</name>